<dbReference type="Gene3D" id="2.60.40.3140">
    <property type="match status" value="1"/>
</dbReference>
<sequence length="645" mass="74081">MIKNLITALICIVCLSTKAQDFKLGDVSIEELSEKRNPIDTTAAAAILFKRGKTTFTANDYWNVVYEVECRIKIYKKEGYERANQSISYWTGGRSIRAFFSDAATYNLVDGKIEKTKLKGDGEFKEKVNDEFERIKITLPNVKEGSVIEFKYTKIVPYFNPISDWYFQYDIPAKYVEYEFAIPSYFDYNTYLSGYVDVEKVKPVMRYGRGGRFQEGVYIFKATNVKPFKDESYVNNIENYISVLKSELASTNFSSGKEKYATDWIAVAKKIYENDDFGRQLEFDNYFEEDLNALLVNKQASDEEKMQMIFKYVQHLMHWDGESAYRCEKGVKKAYKDKTGNAAEINLMLTAMLRYAGLNANPVLVSTRNNGVALYPTRTAYNYVVAGIKNANGIILLDATSKYTTPGLLPLRALNWQGRMITKEGNTMEVDLMPGSRSREVINVSAVLAADGSINGTVRDQYMDHYAYLFRERHAGENEQAHTKRLEEKYDGIAIQSITVQNDKETDKTLIEQYDFSHNRVADVIGDNIYISPLLFFAQTENPFKQEEREYPVDISFPYYDRYQISIIIPEGYTVESLPKPLSLGMEQNIGAFRYTANHVNNMVQISVISEINYSNISNAYYKTLKDFFQKSIEKQSEKIVLKKA</sequence>
<dbReference type="RefSeq" id="WP_408083248.1">
    <property type="nucleotide sequence ID" value="NZ_JBELPZ010000001.1"/>
</dbReference>
<dbReference type="EMBL" id="JBELPZ010000001">
    <property type="protein sequence ID" value="MFL9843015.1"/>
    <property type="molecule type" value="Genomic_DNA"/>
</dbReference>
<organism evidence="2 3">
    <name type="scientific">Flavobacterium rhizosphaerae</name>
    <dbReference type="NCBI Taxonomy" id="3163298"/>
    <lineage>
        <taxon>Bacteria</taxon>
        <taxon>Pseudomonadati</taxon>
        <taxon>Bacteroidota</taxon>
        <taxon>Flavobacteriia</taxon>
        <taxon>Flavobacteriales</taxon>
        <taxon>Flavobacteriaceae</taxon>
        <taxon>Flavobacterium</taxon>
    </lineage>
</organism>
<dbReference type="Pfam" id="PF01841">
    <property type="entry name" value="Transglut_core"/>
    <property type="match status" value="1"/>
</dbReference>
<dbReference type="InterPro" id="IPR024618">
    <property type="entry name" value="DUF3857"/>
</dbReference>
<proteinExistence type="predicted"/>
<dbReference type="PROSITE" id="PS50055">
    <property type="entry name" value="TYR_PHOSPHATASE_PTP"/>
    <property type="match status" value="1"/>
</dbReference>
<dbReference type="InterPro" id="IPR000242">
    <property type="entry name" value="PTP_cat"/>
</dbReference>
<dbReference type="Proteomes" id="UP001629156">
    <property type="component" value="Unassembled WGS sequence"/>
</dbReference>
<dbReference type="Gene3D" id="3.10.620.30">
    <property type="match status" value="1"/>
</dbReference>
<dbReference type="InterPro" id="IPR002931">
    <property type="entry name" value="Transglutaminase-like"/>
</dbReference>
<reference evidence="2 3" key="1">
    <citation type="submission" date="2024-06" db="EMBL/GenBank/DDBJ databases">
        <authorList>
            <person name="Kaempfer P."/>
            <person name="Viver T."/>
        </authorList>
    </citation>
    <scope>NUCLEOTIDE SEQUENCE [LARGE SCALE GENOMIC DNA]</scope>
    <source>
        <strain evidence="2 3">ST-119</strain>
    </source>
</reference>
<dbReference type="Gene3D" id="2.60.120.1130">
    <property type="match status" value="1"/>
</dbReference>
<name>A0ABW8YV05_9FLAO</name>
<evidence type="ECO:0000313" key="2">
    <source>
        <dbReference type="EMBL" id="MFL9843015.1"/>
    </source>
</evidence>
<gene>
    <name evidence="2" type="ORF">ABS766_01160</name>
</gene>
<evidence type="ECO:0000259" key="1">
    <source>
        <dbReference type="PROSITE" id="PS50055"/>
    </source>
</evidence>
<accession>A0ABW8YV05</accession>
<keyword evidence="3" id="KW-1185">Reference proteome</keyword>
<evidence type="ECO:0000313" key="3">
    <source>
        <dbReference type="Proteomes" id="UP001629156"/>
    </source>
</evidence>
<protein>
    <submittedName>
        <fullName evidence="2">DUF3857 domain-containing protein</fullName>
    </submittedName>
</protein>
<feature type="domain" description="Tyrosine-protein phosphatase" evidence="1">
    <location>
        <begin position="1"/>
        <end position="270"/>
    </location>
</feature>
<dbReference type="Pfam" id="PF12969">
    <property type="entry name" value="DUF3857"/>
    <property type="match status" value="1"/>
</dbReference>
<comment type="caution">
    <text evidence="2">The sequence shown here is derived from an EMBL/GenBank/DDBJ whole genome shotgun (WGS) entry which is preliminary data.</text>
</comment>